<evidence type="ECO:0000256" key="1">
    <source>
        <dbReference type="ARBA" id="ARBA00004127"/>
    </source>
</evidence>
<gene>
    <name evidence="6" type="ORF">KIP89_14220</name>
</gene>
<evidence type="ECO:0000259" key="5">
    <source>
        <dbReference type="Pfam" id="PF06803"/>
    </source>
</evidence>
<keyword evidence="7" id="KW-1185">Reference proteome</keyword>
<proteinExistence type="predicted"/>
<evidence type="ECO:0000256" key="3">
    <source>
        <dbReference type="ARBA" id="ARBA00022989"/>
    </source>
</evidence>
<dbReference type="InterPro" id="IPR010652">
    <property type="entry name" value="DUF1232"/>
</dbReference>
<reference evidence="6" key="1">
    <citation type="submission" date="2021-05" db="EMBL/GenBank/DDBJ databases">
        <authorList>
            <person name="Sun Q."/>
            <person name="Inoue M."/>
        </authorList>
    </citation>
    <scope>NUCLEOTIDE SEQUENCE</scope>
    <source>
        <strain evidence="6">VKM B-3255</strain>
    </source>
</reference>
<comment type="subcellular location">
    <subcellularLocation>
        <location evidence="1">Endomembrane system</location>
        <topology evidence="1">Multi-pass membrane protein</topology>
    </subcellularLocation>
</comment>
<name>A0ABS5R9R7_9HYPH</name>
<dbReference type="Pfam" id="PF06803">
    <property type="entry name" value="DUF1232"/>
    <property type="match status" value="1"/>
</dbReference>
<organism evidence="6 7">
    <name type="scientific">Ancylobacter radicis</name>
    <dbReference type="NCBI Taxonomy" id="2836179"/>
    <lineage>
        <taxon>Bacteria</taxon>
        <taxon>Pseudomonadati</taxon>
        <taxon>Pseudomonadota</taxon>
        <taxon>Alphaproteobacteria</taxon>
        <taxon>Hyphomicrobiales</taxon>
        <taxon>Xanthobacteraceae</taxon>
        <taxon>Ancylobacter</taxon>
    </lineage>
</organism>
<evidence type="ECO:0000313" key="6">
    <source>
        <dbReference type="EMBL" id="MBS9478267.1"/>
    </source>
</evidence>
<evidence type="ECO:0000256" key="2">
    <source>
        <dbReference type="ARBA" id="ARBA00022692"/>
    </source>
</evidence>
<evidence type="ECO:0000313" key="7">
    <source>
        <dbReference type="Proteomes" id="UP001166585"/>
    </source>
</evidence>
<sequence length="142" mass="15039">MAARADKTSDFDTTGSDDLGMDDVGMDDLGIDAASPEEEARVRAGFFRKLAGVVTRVPFAEEATAAYYCALDRRTPTRVRALLFGALAYFLLPSDALPDILPALGFTDDAAVIATALNLLAGHISPAHRDAARAALDRLAGR</sequence>
<comment type="caution">
    <text evidence="6">The sequence shown here is derived from an EMBL/GenBank/DDBJ whole genome shotgun (WGS) entry which is preliminary data.</text>
</comment>
<keyword evidence="4" id="KW-0472">Membrane</keyword>
<keyword evidence="3" id="KW-1133">Transmembrane helix</keyword>
<accession>A0ABS5R9R7</accession>
<evidence type="ECO:0000256" key="4">
    <source>
        <dbReference type="ARBA" id="ARBA00023136"/>
    </source>
</evidence>
<protein>
    <submittedName>
        <fullName evidence="6">DUF1232 domain-containing protein</fullName>
    </submittedName>
</protein>
<keyword evidence="2" id="KW-0812">Transmembrane</keyword>
<feature type="domain" description="DUF1232" evidence="5">
    <location>
        <begin position="80"/>
        <end position="114"/>
    </location>
</feature>
<dbReference type="EMBL" id="JAHCQH010000018">
    <property type="protein sequence ID" value="MBS9478267.1"/>
    <property type="molecule type" value="Genomic_DNA"/>
</dbReference>
<dbReference type="Proteomes" id="UP001166585">
    <property type="component" value="Unassembled WGS sequence"/>
</dbReference>